<dbReference type="EMBL" id="LHZB01000101">
    <property type="protein sequence ID" value="KXV02188.1"/>
    <property type="molecule type" value="Genomic_DNA"/>
</dbReference>
<evidence type="ECO:0000313" key="2">
    <source>
        <dbReference type="Proteomes" id="UP000075573"/>
    </source>
</evidence>
<dbReference type="AlphaFoldDB" id="A0A149QXZ2"/>
<accession>A0A149QXZ2</accession>
<dbReference type="Proteomes" id="UP000075573">
    <property type="component" value="Unassembled WGS sequence"/>
</dbReference>
<reference evidence="1 2" key="1">
    <citation type="submission" date="2015-06" db="EMBL/GenBank/DDBJ databases">
        <title>Improved classification and identification of acetic acid bacteria using matrix-assisted laser desorption/ionization time-of-flight mass spectrometry; Gluconobacter nephelii and Gluconobacter uchimurae are later heterotypic synonyms of Gluconobacter japonicus and Gluconobacter oxydans, respectively.</title>
        <authorList>
            <person name="Li L."/>
            <person name="Cleenwerck I."/>
            <person name="De Vuyst L."/>
            <person name="Vandamme P."/>
        </authorList>
    </citation>
    <scope>NUCLEOTIDE SEQUENCE [LARGE SCALE GENOMIC DNA]</scope>
    <source>
        <strain evidence="1 2">LMG 1764</strain>
    </source>
</reference>
<dbReference type="RefSeq" id="WP_062494409.1">
    <property type="nucleotide sequence ID" value="NZ_LHZB01000101.1"/>
</dbReference>
<proteinExistence type="predicted"/>
<evidence type="ECO:0000313" key="1">
    <source>
        <dbReference type="EMBL" id="KXV02188.1"/>
    </source>
</evidence>
<gene>
    <name evidence="1" type="ORF">AD929_03545</name>
</gene>
<dbReference type="PATRIC" id="fig|442.7.peg.3196"/>
<comment type="caution">
    <text evidence="1">The sequence shown here is derived from an EMBL/GenBank/DDBJ whole genome shotgun (WGS) entry which is preliminary data.</text>
</comment>
<name>A0A149QXZ2_9PROT</name>
<sequence length="164" mass="18350">MKVLYHGSYRPFEEGTSLFNINPEVYAANWSGAGFYETLERYRPEGRLAHNRAVFACDSIEDIDNAGGPAGEDTYVLTVEPVGEVSRHDMNWTSAIAGAWSEMPDTPETDAHLEKLARGYWSGEPFPGSEPVWEYLMPEATVLQCQKFSHAEEWQGPARPAFGM</sequence>
<organism evidence="1 2">
    <name type="scientific">Gluconobacter potus</name>
    <dbReference type="NCBI Taxonomy" id="2724927"/>
    <lineage>
        <taxon>Bacteria</taxon>
        <taxon>Pseudomonadati</taxon>
        <taxon>Pseudomonadota</taxon>
        <taxon>Alphaproteobacteria</taxon>
        <taxon>Acetobacterales</taxon>
        <taxon>Acetobacteraceae</taxon>
        <taxon>Gluconobacter</taxon>
    </lineage>
</organism>
<protein>
    <submittedName>
        <fullName evidence="1">Uncharacterized protein</fullName>
    </submittedName>
</protein>